<name>B1L6N1_KORCO</name>
<proteinExistence type="predicted"/>
<dbReference type="Gene3D" id="2.60.40.1120">
    <property type="entry name" value="Carboxypeptidase-like, regulatory domain"/>
    <property type="match status" value="1"/>
</dbReference>
<evidence type="ECO:0000259" key="1">
    <source>
        <dbReference type="Pfam" id="PF18998"/>
    </source>
</evidence>
<gene>
    <name evidence="2" type="ordered locus">Kcr_1364</name>
</gene>
<dbReference type="eggNOG" id="arCOG03671">
    <property type="taxonomic scope" value="Archaea"/>
</dbReference>
<keyword evidence="3" id="KW-1185">Reference proteome</keyword>
<dbReference type="InParanoid" id="B1L6N1"/>
<evidence type="ECO:0000313" key="3">
    <source>
        <dbReference type="Proteomes" id="UP000001686"/>
    </source>
</evidence>
<dbReference type="STRING" id="374847.Kcr_1364"/>
<dbReference type="SUPFAM" id="SSF49464">
    <property type="entry name" value="Carboxypeptidase regulatory domain-like"/>
    <property type="match status" value="1"/>
</dbReference>
<dbReference type="Proteomes" id="UP000001686">
    <property type="component" value="Chromosome"/>
</dbReference>
<dbReference type="InterPro" id="IPR044060">
    <property type="entry name" value="Bacterial_rp_domain"/>
</dbReference>
<accession>B1L6N1</accession>
<feature type="domain" description="Bacterial repeat" evidence="1">
    <location>
        <begin position="69"/>
        <end position="116"/>
    </location>
</feature>
<dbReference type="HOGENOM" id="CLU_428037_0_0_2"/>
<dbReference type="AlphaFoldDB" id="B1L6N1"/>
<dbReference type="EMBL" id="CP000968">
    <property type="protein sequence ID" value="ACB08110.1"/>
    <property type="molecule type" value="Genomic_DNA"/>
</dbReference>
<dbReference type="Pfam" id="PF13620">
    <property type="entry name" value="CarboxypepD_reg"/>
    <property type="match status" value="1"/>
</dbReference>
<protein>
    <recommendedName>
        <fullName evidence="1">Bacterial repeat domain-containing protein</fullName>
    </recommendedName>
</protein>
<dbReference type="KEGG" id="kcr:Kcr_1364"/>
<sequence>MRKMSREFVFILMMSLSLLVISPALADSWKMVKVTTTIGGTVKCEVTKGSYHYVHLIGEADTDVFWAIAGSKLVCTPYPKSGYEFDGWTGTPGDLQENNYVKNVNDGVDIVAHFKPSKVKVTFTYSGSSIAPEVTYQVSGSSPQTETAPFSIQVDKGKSITFSYETQMGNGGTRYILDSVSHSSPITANCDMTIRATYHTEYYLKVISAHDTPTPASGWFVEGEEITAEVSSPVGGGGSRYICTGWTGSGSVPSSGSQKSVTFKINEPSSITWNWETQYLVTFRQMGLGSDAHGLVVTVNGEDKDLTDMPYALWVDEGKYVKYNYQTTVNGISKYWLQKVIGPSSQIKVNKQTIVTGIYLNMSSFNDMNIFGDGFRLIYTEDKWNPLTYKLTASGPGQFQYSVFYLGTPGEDITMDVSIPYPFTTVGDNPVRAYGYVETIGPGMIEPSQELKYFKITGTETTTGSGSLGIVLADYGENVATATSKLVIRASGTVPETGLVMLTVQLEYGLKGSVGYTADSSSNAMIGFGERITNNEAYTFSYTVGKESGNTTIHNENIFKANNGFAGIVTDEDGNPIEGARVYLYGPYGNFIGSTLTDSDGWYGFSYKHSGGPASYTLSCNGVVKTVNVFSGQKSVVDF</sequence>
<dbReference type="Pfam" id="PF18998">
    <property type="entry name" value="Flg_new_2"/>
    <property type="match status" value="1"/>
</dbReference>
<dbReference type="InterPro" id="IPR008969">
    <property type="entry name" value="CarboxyPept-like_regulatory"/>
</dbReference>
<reference evidence="2 3" key="1">
    <citation type="journal article" date="2008" name="Proc. Natl. Acad. Sci. U.S.A.">
        <title>A korarchaeal genome reveals new insights into the evolution of the Archaea.</title>
        <authorList>
            <person name="Elkins J.G."/>
            <person name="Podar M."/>
            <person name="Graham D.E."/>
            <person name="Makarova K.S."/>
            <person name="Wolf Y."/>
            <person name="Randau L."/>
            <person name="Hedlund B.P."/>
            <person name="Brochier-Armanet C."/>
            <person name="Kunin V."/>
            <person name="Anderson I."/>
            <person name="Lapidus A."/>
            <person name="Goltsman E."/>
            <person name="Barry K."/>
            <person name="Koonin E.V."/>
            <person name="Hugenholtz P."/>
            <person name="Kyrpides N."/>
            <person name="Wanner G."/>
            <person name="Richardson P."/>
            <person name="Keller M."/>
            <person name="Stetter K.O."/>
        </authorList>
    </citation>
    <scope>NUCLEOTIDE SEQUENCE [LARGE SCALE GENOMIC DNA]</scope>
    <source>
        <strain evidence="3">OPF8</strain>
    </source>
</reference>
<organism evidence="2 3">
    <name type="scientific">Korarchaeum cryptofilum (strain OPF8)</name>
    <dbReference type="NCBI Taxonomy" id="374847"/>
    <lineage>
        <taxon>Archaea</taxon>
        <taxon>Thermoproteota</taxon>
        <taxon>Candidatus Korarchaeia</taxon>
        <taxon>Candidatus Korarchaeales</taxon>
        <taxon>Candidatus Korarchaeaceae</taxon>
        <taxon>Candidatus Korarchaeum</taxon>
    </lineage>
</organism>
<evidence type="ECO:0000313" key="2">
    <source>
        <dbReference type="EMBL" id="ACB08110.1"/>
    </source>
</evidence>
<dbReference type="EnsemblBacteria" id="ACB08110">
    <property type="protein sequence ID" value="ACB08110"/>
    <property type="gene ID" value="Kcr_1364"/>
</dbReference>